<reference evidence="3" key="2">
    <citation type="submission" date="2020-05" db="UniProtKB">
        <authorList>
            <consortium name="EnsemblMetazoa"/>
        </authorList>
    </citation>
    <scope>IDENTIFICATION</scope>
    <source>
        <strain evidence="3">wikel</strain>
    </source>
</reference>
<evidence type="ECO:0000256" key="1">
    <source>
        <dbReference type="SAM" id="MobiDB-lite"/>
    </source>
</evidence>
<evidence type="ECO:0000313" key="3">
    <source>
        <dbReference type="EnsemblMetazoa" id="ISCW009378-PA"/>
    </source>
</evidence>
<feature type="region of interest" description="Disordered" evidence="1">
    <location>
        <begin position="17"/>
        <end position="79"/>
    </location>
</feature>
<reference evidence="2 4" key="1">
    <citation type="submission" date="2008-03" db="EMBL/GenBank/DDBJ databases">
        <title>Annotation of Ixodes scapularis.</title>
        <authorList>
            <consortium name="Ixodes scapularis Genome Project Consortium"/>
            <person name="Caler E."/>
            <person name="Hannick L.I."/>
            <person name="Bidwell S."/>
            <person name="Joardar V."/>
            <person name="Thiagarajan M."/>
            <person name="Amedeo P."/>
            <person name="Galinsky K.J."/>
            <person name="Schobel S."/>
            <person name="Inman J."/>
            <person name="Hostetler J."/>
            <person name="Miller J."/>
            <person name="Hammond M."/>
            <person name="Megy K."/>
            <person name="Lawson D."/>
            <person name="Kodira C."/>
            <person name="Sutton G."/>
            <person name="Meyer J."/>
            <person name="Hill C.A."/>
            <person name="Birren B."/>
            <person name="Nene V."/>
            <person name="Collins F."/>
            <person name="Alarcon-Chaidez F."/>
            <person name="Wikel S."/>
            <person name="Strausberg R."/>
        </authorList>
    </citation>
    <scope>NUCLEOTIDE SEQUENCE [LARGE SCALE GENOMIC DNA]</scope>
    <source>
        <strain evidence="4">Wikel</strain>
        <strain evidence="2">Wikel colony</strain>
    </source>
</reference>
<dbReference type="PaxDb" id="6945-B7PYF6"/>
<evidence type="ECO:0000313" key="2">
    <source>
        <dbReference type="EMBL" id="EEC11628.1"/>
    </source>
</evidence>
<organism>
    <name type="scientific">Ixodes scapularis</name>
    <name type="common">Black-legged tick</name>
    <name type="synonym">Deer tick</name>
    <dbReference type="NCBI Taxonomy" id="6945"/>
    <lineage>
        <taxon>Eukaryota</taxon>
        <taxon>Metazoa</taxon>
        <taxon>Ecdysozoa</taxon>
        <taxon>Arthropoda</taxon>
        <taxon>Chelicerata</taxon>
        <taxon>Arachnida</taxon>
        <taxon>Acari</taxon>
        <taxon>Parasitiformes</taxon>
        <taxon>Ixodida</taxon>
        <taxon>Ixodoidea</taxon>
        <taxon>Ixodidae</taxon>
        <taxon>Ixodinae</taxon>
        <taxon>Ixodes</taxon>
    </lineage>
</organism>
<dbReference type="HOGENOM" id="CLU_1779499_0_0_1"/>
<dbReference type="InParanoid" id="B7PYF6"/>
<gene>
    <name evidence="2" type="ORF">IscW_ISCW009378</name>
</gene>
<protein>
    <submittedName>
        <fullName evidence="2 3">Uncharacterized protein</fullName>
    </submittedName>
</protein>
<keyword evidence="4" id="KW-1185">Reference proteome</keyword>
<dbReference type="EMBL" id="DS819759">
    <property type="protein sequence ID" value="EEC11628.1"/>
    <property type="molecule type" value="Genomic_DNA"/>
</dbReference>
<dbReference type="EMBL" id="ABJB010594503">
    <property type="status" value="NOT_ANNOTATED_CDS"/>
    <property type="molecule type" value="Genomic_DNA"/>
</dbReference>
<dbReference type="EnsemblMetazoa" id="ISCW009378-RA">
    <property type="protein sequence ID" value="ISCW009378-PA"/>
    <property type="gene ID" value="ISCW009378"/>
</dbReference>
<dbReference type="AlphaFoldDB" id="B7PYF6"/>
<feature type="compositionally biased region" description="Low complexity" evidence="1">
    <location>
        <begin position="26"/>
        <end position="36"/>
    </location>
</feature>
<dbReference type="VEuPathDB" id="VectorBase:ISCW009378"/>
<dbReference type="VEuPathDB" id="VectorBase:ISCI009378"/>
<dbReference type="Proteomes" id="UP000001555">
    <property type="component" value="Unassembled WGS sequence"/>
</dbReference>
<evidence type="ECO:0000313" key="4">
    <source>
        <dbReference type="Proteomes" id="UP000001555"/>
    </source>
</evidence>
<name>B7PYF6_IXOSC</name>
<proteinExistence type="predicted"/>
<sequence>MDRSGSAADQIERVHGACLVDGGGRAPRPGALRDAGSGALPSAAPDRKRAPIDAQSPDSGAGLRCGRRQGRPDAAPRRARTALWATRPCNCTAMHSQPLACLGSAAPIGRAACTACSNGHAMPQAKGVFLPLPLEHDTDCYPHWLG</sequence>
<accession>B7PYF6</accession>